<keyword evidence="4" id="KW-1185">Reference proteome</keyword>
<dbReference type="RefSeq" id="WP_155476418.1">
    <property type="nucleotide sequence ID" value="NZ_WNKU01000010.1"/>
</dbReference>
<feature type="signal peptide" evidence="2">
    <location>
        <begin position="1"/>
        <end position="20"/>
    </location>
</feature>
<dbReference type="AlphaFoldDB" id="A0A6I3SKK7"/>
<comment type="caution">
    <text evidence="3">The sequence shown here is derived from an EMBL/GenBank/DDBJ whole genome shotgun (WGS) entry which is preliminary data.</text>
</comment>
<feature type="region of interest" description="Disordered" evidence="1">
    <location>
        <begin position="27"/>
        <end position="64"/>
    </location>
</feature>
<keyword evidence="2" id="KW-0732">Signal</keyword>
<gene>
    <name evidence="3" type="ORF">GJ688_10030</name>
</gene>
<proteinExistence type="predicted"/>
<accession>A0A6I3SKK7</accession>
<evidence type="ECO:0000313" key="4">
    <source>
        <dbReference type="Proteomes" id="UP000430670"/>
    </source>
</evidence>
<feature type="compositionally biased region" description="Low complexity" evidence="1">
    <location>
        <begin position="33"/>
        <end position="44"/>
    </location>
</feature>
<protein>
    <recommendedName>
        <fullName evidence="5">Lipoprotein</fullName>
    </recommendedName>
</protein>
<feature type="compositionally biased region" description="Basic and acidic residues" evidence="1">
    <location>
        <begin position="49"/>
        <end position="59"/>
    </location>
</feature>
<reference evidence="3 4" key="1">
    <citation type="submission" date="2019-11" db="EMBL/GenBank/DDBJ databases">
        <title>Whole-genome sequence of a the green, strictly anaerobic photosynthetic bacterium Heliobacillus mobilis DSM 6151.</title>
        <authorList>
            <person name="Kyndt J.A."/>
            <person name="Meyer T.E."/>
        </authorList>
    </citation>
    <scope>NUCLEOTIDE SEQUENCE [LARGE SCALE GENOMIC DNA]</scope>
    <source>
        <strain evidence="3 4">DSM 6151</strain>
    </source>
</reference>
<evidence type="ECO:0000256" key="2">
    <source>
        <dbReference type="SAM" id="SignalP"/>
    </source>
</evidence>
<evidence type="ECO:0000256" key="1">
    <source>
        <dbReference type="SAM" id="MobiDB-lite"/>
    </source>
</evidence>
<dbReference type="PROSITE" id="PS51257">
    <property type="entry name" value="PROKAR_LIPOPROTEIN"/>
    <property type="match status" value="1"/>
</dbReference>
<evidence type="ECO:0008006" key="5">
    <source>
        <dbReference type="Google" id="ProtNLM"/>
    </source>
</evidence>
<dbReference type="EMBL" id="WNKU01000010">
    <property type="protein sequence ID" value="MTV49316.1"/>
    <property type="molecule type" value="Genomic_DNA"/>
</dbReference>
<feature type="chain" id="PRO_5039677206" description="Lipoprotein" evidence="2">
    <location>
        <begin position="21"/>
        <end position="186"/>
    </location>
</feature>
<dbReference type="Proteomes" id="UP000430670">
    <property type="component" value="Unassembled WGS sequence"/>
</dbReference>
<evidence type="ECO:0000313" key="3">
    <source>
        <dbReference type="EMBL" id="MTV49316.1"/>
    </source>
</evidence>
<sequence length="186" mass="21070">MNKGLIGVICTLAIVLVGCAVTSKTASLPQEPVTTTSEVSTASSQEGLADPKDDSKESVNTDPNSRIQEGYWFMQQIVEQINDRVEKDVNRYGHLETSQWFSDVILPQVQLLKEQMSNEHNPQEDKELRRMIEVQMDRLEFTIRDFSSVFAQKSDDGYAEAMENFQKIKENQSRIGQKLAAIQSPR</sequence>
<name>A0A6I3SKK7_HELMO</name>
<organism evidence="3 4">
    <name type="scientific">Heliobacterium mobile</name>
    <name type="common">Heliobacillus mobilis</name>
    <dbReference type="NCBI Taxonomy" id="28064"/>
    <lineage>
        <taxon>Bacteria</taxon>
        <taxon>Bacillati</taxon>
        <taxon>Bacillota</taxon>
        <taxon>Clostridia</taxon>
        <taxon>Eubacteriales</taxon>
        <taxon>Heliobacteriaceae</taxon>
        <taxon>Heliobacterium</taxon>
    </lineage>
</organism>